<accession>A0A9Q3KGK5</accession>
<dbReference type="Proteomes" id="UP000765509">
    <property type="component" value="Unassembled WGS sequence"/>
</dbReference>
<keyword evidence="3" id="KW-1185">Reference proteome</keyword>
<evidence type="ECO:0000256" key="1">
    <source>
        <dbReference type="SAM" id="MobiDB-lite"/>
    </source>
</evidence>
<feature type="region of interest" description="Disordered" evidence="1">
    <location>
        <begin position="15"/>
        <end position="37"/>
    </location>
</feature>
<evidence type="ECO:0000313" key="2">
    <source>
        <dbReference type="EMBL" id="MBW0579377.1"/>
    </source>
</evidence>
<reference evidence="2" key="1">
    <citation type="submission" date="2021-03" db="EMBL/GenBank/DDBJ databases">
        <title>Draft genome sequence of rust myrtle Austropuccinia psidii MF-1, a brazilian biotype.</title>
        <authorList>
            <person name="Quecine M.C."/>
            <person name="Pachon D.M.R."/>
            <person name="Bonatelli M.L."/>
            <person name="Correr F.H."/>
            <person name="Franceschini L.M."/>
            <person name="Leite T.F."/>
            <person name="Margarido G.R.A."/>
            <person name="Almeida C.A."/>
            <person name="Ferrarezi J.A."/>
            <person name="Labate C.A."/>
        </authorList>
    </citation>
    <scope>NUCLEOTIDE SEQUENCE</scope>
    <source>
        <strain evidence="2">MF-1</strain>
    </source>
</reference>
<proteinExistence type="predicted"/>
<sequence>MEEIFTRTRIVKNWNRNPQKGGHTVKPAPRKPIEKMKRPPFKCNKCGIISNLADYFTKKRINEVHINETEENLAEEEKSVEDYLPSEEEEM</sequence>
<protein>
    <submittedName>
        <fullName evidence="2">Uncharacterized protein</fullName>
    </submittedName>
</protein>
<dbReference type="AlphaFoldDB" id="A0A9Q3KGK5"/>
<organism evidence="2 3">
    <name type="scientific">Austropuccinia psidii MF-1</name>
    <dbReference type="NCBI Taxonomy" id="1389203"/>
    <lineage>
        <taxon>Eukaryota</taxon>
        <taxon>Fungi</taxon>
        <taxon>Dikarya</taxon>
        <taxon>Basidiomycota</taxon>
        <taxon>Pucciniomycotina</taxon>
        <taxon>Pucciniomycetes</taxon>
        <taxon>Pucciniales</taxon>
        <taxon>Sphaerophragmiaceae</taxon>
        <taxon>Austropuccinia</taxon>
    </lineage>
</organism>
<name>A0A9Q3KGK5_9BASI</name>
<comment type="caution">
    <text evidence="2">The sequence shown here is derived from an EMBL/GenBank/DDBJ whole genome shotgun (WGS) entry which is preliminary data.</text>
</comment>
<evidence type="ECO:0000313" key="3">
    <source>
        <dbReference type="Proteomes" id="UP000765509"/>
    </source>
</evidence>
<feature type="region of interest" description="Disordered" evidence="1">
    <location>
        <begin position="71"/>
        <end position="91"/>
    </location>
</feature>
<dbReference type="EMBL" id="AVOT02104946">
    <property type="protein sequence ID" value="MBW0579377.1"/>
    <property type="molecule type" value="Genomic_DNA"/>
</dbReference>
<gene>
    <name evidence="2" type="ORF">O181_119092</name>
</gene>